<evidence type="ECO:0000259" key="10">
    <source>
        <dbReference type="PROSITE" id="PS51173"/>
    </source>
</evidence>
<protein>
    <recommendedName>
        <fullName evidence="2">cellulase</fullName>
        <ecNumber evidence="2">3.2.1.4</ecNumber>
    </recommendedName>
</protein>
<accession>A0AAW6E268</accession>
<feature type="region of interest" description="Disordered" evidence="8">
    <location>
        <begin position="213"/>
        <end position="235"/>
    </location>
</feature>
<dbReference type="Gene3D" id="3.20.20.80">
    <property type="entry name" value="Glycosidases"/>
    <property type="match status" value="1"/>
</dbReference>
<gene>
    <name evidence="11" type="ORF">PNV70_12640</name>
</gene>
<dbReference type="Pfam" id="PF00553">
    <property type="entry name" value="CBM_2"/>
    <property type="match status" value="1"/>
</dbReference>
<dbReference type="InterPro" id="IPR012291">
    <property type="entry name" value="CBM2_carb-bd_dom_sf"/>
</dbReference>
<dbReference type="Proteomes" id="UP001211421">
    <property type="component" value="Unassembled WGS sequence"/>
</dbReference>
<sequence length="653" mass="73062">MSDEKKDVNSQQENVGKKGINKKLIIAFAGMGAVIVGLVIALILVATSGKKDVDSSASKAESSSAVASETDDTSEEDSVADESEDEPDADEEESSQESKDDKKEKGFIISYSGDNSWQDGDKVMTGMEIGIENNSDEALKEWTLELEIDQLKSCDGWNGNFKVKGNKLTVTNVDYNGEIAKGGSSSIGCNIGTGTKLNVKSAKLNGVECTVKKGKVSQNNNNNNNNQNNDKKTTEKDVKKLLKRTSKAKQGDDWLHTDGSKILDKDGKEVWLTGVNWFGYNTGTNTFDGLWNSELVTSVEAIADHGFNLIRVPMSAELINQWSEGEYPKANYNNAYNEELNSMNSLEIFDYFLKLAEENGLKVMPDIHSAETNASGHTVNLWYTDKVTVKDYYHALEWLADRYKDNDTIVAFDLKNEPHGKPNEGDAAAIWNDSKDANNWKYVAGAAASKVLAKNPNVLIMVEGIEIYPKNIKKNGDYSSTNSDDYYFNWWGGNLRGVKDYPIDLGKYQDKLVYSPHDYGPTVYQQPWFEGDYTYKSLMKDCWKDNWFYIQEQDIAPLLIGEWGGFMTEPNLTWMTYMRKLIKDNHVNHTFWCFNANSGDTGGLVKDDFVTWDEEKYDFVKEVLWQEGGKFVGLDHAIPLGDNGITLKKAKGL</sequence>
<evidence type="ECO:0000256" key="3">
    <source>
        <dbReference type="ARBA" id="ARBA00022801"/>
    </source>
</evidence>
<dbReference type="GO" id="GO:0008810">
    <property type="term" value="F:cellulase activity"/>
    <property type="evidence" value="ECO:0007669"/>
    <property type="project" value="UniProtKB-EC"/>
</dbReference>
<keyword evidence="9" id="KW-1133">Transmembrane helix</keyword>
<dbReference type="PANTHER" id="PTHR35923:SF2">
    <property type="entry name" value="ENDOGLUCANASE"/>
    <property type="match status" value="1"/>
</dbReference>
<dbReference type="InterPro" id="IPR018087">
    <property type="entry name" value="Glyco_hydro_5_CS"/>
</dbReference>
<keyword evidence="4" id="KW-0136">Cellulose degradation</keyword>
<dbReference type="Gene3D" id="2.60.40.290">
    <property type="match status" value="1"/>
</dbReference>
<dbReference type="EMBL" id="JAQMLS010000010">
    <property type="protein sequence ID" value="MDB8742911.1"/>
    <property type="molecule type" value="Genomic_DNA"/>
</dbReference>
<evidence type="ECO:0000256" key="8">
    <source>
        <dbReference type="SAM" id="MobiDB-lite"/>
    </source>
</evidence>
<dbReference type="Pfam" id="PF00150">
    <property type="entry name" value="Cellulase"/>
    <property type="match status" value="1"/>
</dbReference>
<evidence type="ECO:0000256" key="6">
    <source>
        <dbReference type="ARBA" id="ARBA00023295"/>
    </source>
</evidence>
<dbReference type="SUPFAM" id="SSF49384">
    <property type="entry name" value="Carbohydrate-binding domain"/>
    <property type="match status" value="1"/>
</dbReference>
<evidence type="ECO:0000313" key="12">
    <source>
        <dbReference type="Proteomes" id="UP001211421"/>
    </source>
</evidence>
<name>A0AAW6E268_9FIRM</name>
<keyword evidence="9" id="KW-0472">Membrane</keyword>
<keyword evidence="7" id="KW-0624">Polysaccharide degradation</keyword>
<keyword evidence="9" id="KW-0812">Transmembrane</keyword>
<dbReference type="PROSITE" id="PS00659">
    <property type="entry name" value="GLYCOSYL_HYDROL_F5"/>
    <property type="match status" value="1"/>
</dbReference>
<evidence type="ECO:0000256" key="4">
    <source>
        <dbReference type="ARBA" id="ARBA00023001"/>
    </source>
</evidence>
<evidence type="ECO:0000256" key="1">
    <source>
        <dbReference type="ARBA" id="ARBA00000966"/>
    </source>
</evidence>
<feature type="compositionally biased region" description="Acidic residues" evidence="8">
    <location>
        <begin position="69"/>
        <end position="95"/>
    </location>
</feature>
<keyword evidence="5" id="KW-0119">Carbohydrate metabolism</keyword>
<evidence type="ECO:0000256" key="7">
    <source>
        <dbReference type="ARBA" id="ARBA00023326"/>
    </source>
</evidence>
<feature type="compositionally biased region" description="Low complexity" evidence="8">
    <location>
        <begin position="55"/>
        <end position="68"/>
    </location>
</feature>
<dbReference type="SMART" id="SM00637">
    <property type="entry name" value="CBD_II"/>
    <property type="match status" value="1"/>
</dbReference>
<keyword evidence="6" id="KW-0326">Glycosidase</keyword>
<dbReference type="InterPro" id="IPR001547">
    <property type="entry name" value="Glyco_hydro_5"/>
</dbReference>
<feature type="compositionally biased region" description="Low complexity" evidence="8">
    <location>
        <begin position="218"/>
        <end position="228"/>
    </location>
</feature>
<dbReference type="PROSITE" id="PS51173">
    <property type="entry name" value="CBM2"/>
    <property type="match status" value="1"/>
</dbReference>
<evidence type="ECO:0000256" key="9">
    <source>
        <dbReference type="SAM" id="Phobius"/>
    </source>
</evidence>
<organism evidence="11 12">
    <name type="scientific">Ruminococcus bicirculans</name>
    <name type="common">ex Wegman et al. 2014</name>
    <dbReference type="NCBI Taxonomy" id="1160721"/>
    <lineage>
        <taxon>Bacteria</taxon>
        <taxon>Bacillati</taxon>
        <taxon>Bacillota</taxon>
        <taxon>Clostridia</taxon>
        <taxon>Eubacteriales</taxon>
        <taxon>Oscillospiraceae</taxon>
        <taxon>Ruminococcus</taxon>
    </lineage>
</organism>
<dbReference type="AlphaFoldDB" id="A0AAW6E268"/>
<feature type="domain" description="CBM2" evidence="10">
    <location>
        <begin position="100"/>
        <end position="212"/>
    </location>
</feature>
<dbReference type="InterPro" id="IPR008965">
    <property type="entry name" value="CBM2/CBM3_carb-bd_dom_sf"/>
</dbReference>
<reference evidence="11" key="1">
    <citation type="submission" date="2023-01" db="EMBL/GenBank/DDBJ databases">
        <title>Human gut microbiome strain richness.</title>
        <authorList>
            <person name="Chen-Liaw A."/>
        </authorList>
    </citation>
    <scope>NUCLEOTIDE SEQUENCE</scope>
    <source>
        <strain evidence="11">D59st1_B8_D59t2_181005</strain>
    </source>
</reference>
<dbReference type="InterPro" id="IPR017853">
    <property type="entry name" value="GH"/>
</dbReference>
<dbReference type="GO" id="GO:0030247">
    <property type="term" value="F:polysaccharide binding"/>
    <property type="evidence" value="ECO:0007669"/>
    <property type="project" value="UniProtKB-UniRule"/>
</dbReference>
<feature type="compositionally biased region" description="Basic and acidic residues" evidence="8">
    <location>
        <begin position="96"/>
        <end position="105"/>
    </location>
</feature>
<comment type="caution">
    <text evidence="11">The sequence shown here is derived from an EMBL/GenBank/DDBJ whole genome shotgun (WGS) entry which is preliminary data.</text>
</comment>
<dbReference type="PANTHER" id="PTHR35923">
    <property type="entry name" value="MAJOR EXTRACELLULAR ENDOGLUCANASE"/>
    <property type="match status" value="1"/>
</dbReference>
<dbReference type="EC" id="3.2.1.4" evidence="2"/>
<proteinExistence type="predicted"/>
<evidence type="ECO:0000256" key="2">
    <source>
        <dbReference type="ARBA" id="ARBA00012601"/>
    </source>
</evidence>
<evidence type="ECO:0000256" key="5">
    <source>
        <dbReference type="ARBA" id="ARBA00023277"/>
    </source>
</evidence>
<evidence type="ECO:0000313" key="11">
    <source>
        <dbReference type="EMBL" id="MDB8742911.1"/>
    </source>
</evidence>
<dbReference type="RefSeq" id="WP_195552084.1">
    <property type="nucleotide sequence ID" value="NZ_JADMNX010000010.1"/>
</dbReference>
<keyword evidence="3" id="KW-0378">Hydrolase</keyword>
<feature type="transmembrane region" description="Helical" evidence="9">
    <location>
        <begin position="24"/>
        <end position="46"/>
    </location>
</feature>
<dbReference type="InterPro" id="IPR001919">
    <property type="entry name" value="CBD2"/>
</dbReference>
<comment type="catalytic activity">
    <reaction evidence="1">
        <text>Endohydrolysis of (1-&gt;4)-beta-D-glucosidic linkages in cellulose, lichenin and cereal beta-D-glucans.</text>
        <dbReference type="EC" id="3.2.1.4"/>
    </reaction>
</comment>
<feature type="region of interest" description="Disordered" evidence="8">
    <location>
        <begin position="52"/>
        <end position="105"/>
    </location>
</feature>
<dbReference type="GO" id="GO:0030245">
    <property type="term" value="P:cellulose catabolic process"/>
    <property type="evidence" value="ECO:0007669"/>
    <property type="project" value="UniProtKB-KW"/>
</dbReference>
<dbReference type="SUPFAM" id="SSF51445">
    <property type="entry name" value="(Trans)glycosidases"/>
    <property type="match status" value="1"/>
</dbReference>